<evidence type="ECO:0000313" key="1">
    <source>
        <dbReference type="EMBL" id="KGQ02144.1"/>
    </source>
</evidence>
<dbReference type="AlphaFoldDB" id="A0A0A2VMT9"/>
<evidence type="ECO:0008006" key="3">
    <source>
        <dbReference type="Google" id="ProtNLM"/>
    </source>
</evidence>
<gene>
    <name evidence="1" type="ORF">PAAG_11097</name>
</gene>
<dbReference type="STRING" id="502779.A0A0A2VMT9"/>
<dbReference type="VEuPathDB" id="FungiDB:PAAG_11097"/>
<dbReference type="EMBL" id="KN293992">
    <property type="protein sequence ID" value="KGQ02144.1"/>
    <property type="molecule type" value="Genomic_DNA"/>
</dbReference>
<sequence>MHDLGLLTVIIRSWEDLTVVGIVDLEWSYIGPAQLFGSAPWCLLQDRPVNSAWDCEDDKPPKITARYFKYLEIFTRILEEEVAEVPGYEERKLSSLVKWSQTSGAM</sequence>
<name>A0A0A2VMT9_PARBA</name>
<dbReference type="GeneID" id="26970218"/>
<dbReference type="HOGENOM" id="CLU_2224013_0_0_1"/>
<protein>
    <recommendedName>
        <fullName evidence="3">Aminoglycoside phosphotransferase domain-containing protein</fullName>
    </recommendedName>
</protein>
<keyword evidence="2" id="KW-1185">Reference proteome</keyword>
<proteinExistence type="predicted"/>
<accession>A0A0A2VMT9</accession>
<dbReference type="Proteomes" id="UP000002059">
    <property type="component" value="Partially assembled WGS sequence"/>
</dbReference>
<dbReference type="RefSeq" id="XP_015703607.1">
    <property type="nucleotide sequence ID" value="XM_015846803.1"/>
</dbReference>
<dbReference type="KEGG" id="pbl:PAAG_11097"/>
<evidence type="ECO:0000313" key="2">
    <source>
        <dbReference type="Proteomes" id="UP000002059"/>
    </source>
</evidence>
<reference evidence="1 2" key="1">
    <citation type="journal article" date="2011" name="PLoS Genet.">
        <title>Comparative genomic analysis of human fungal pathogens causing paracoccidioidomycosis.</title>
        <authorList>
            <person name="Desjardins C.A."/>
            <person name="Champion M.D."/>
            <person name="Holder J.W."/>
            <person name="Muszewska A."/>
            <person name="Goldberg J."/>
            <person name="Bailao A.M."/>
            <person name="Brigido M.M."/>
            <person name="Ferreira M.E."/>
            <person name="Garcia A.M."/>
            <person name="Grynberg M."/>
            <person name="Gujja S."/>
            <person name="Heiman D.I."/>
            <person name="Henn M.R."/>
            <person name="Kodira C.D."/>
            <person name="Leon-Narvaez H."/>
            <person name="Longo L.V."/>
            <person name="Ma L.J."/>
            <person name="Malavazi I."/>
            <person name="Matsuo A.L."/>
            <person name="Morais F.V."/>
            <person name="Pereira M."/>
            <person name="Rodriguez-Brito S."/>
            <person name="Sakthikumar S."/>
            <person name="Salem-Izacc S.M."/>
            <person name="Sykes S.M."/>
            <person name="Teixeira M.M."/>
            <person name="Vallejo M.C."/>
            <person name="Walter M.E."/>
            <person name="Yandava C."/>
            <person name="Young S."/>
            <person name="Zeng Q."/>
            <person name="Zucker J."/>
            <person name="Felipe M.S."/>
            <person name="Goldman G.H."/>
            <person name="Haas B.J."/>
            <person name="McEwen J.G."/>
            <person name="Nino-Vega G."/>
            <person name="Puccia R."/>
            <person name="San-Blas G."/>
            <person name="Soares C.M."/>
            <person name="Birren B.W."/>
            <person name="Cuomo C.A."/>
        </authorList>
    </citation>
    <scope>NUCLEOTIDE SEQUENCE [LARGE SCALE GENOMIC DNA]</scope>
    <source>
        <strain evidence="2">ATCC MYA-826 / Pb01</strain>
    </source>
</reference>
<organism evidence="1 2">
    <name type="scientific">Paracoccidioides lutzii (strain ATCC MYA-826 / Pb01)</name>
    <name type="common">Paracoccidioides brasiliensis</name>
    <dbReference type="NCBI Taxonomy" id="502779"/>
    <lineage>
        <taxon>Eukaryota</taxon>
        <taxon>Fungi</taxon>
        <taxon>Dikarya</taxon>
        <taxon>Ascomycota</taxon>
        <taxon>Pezizomycotina</taxon>
        <taxon>Eurotiomycetes</taxon>
        <taxon>Eurotiomycetidae</taxon>
        <taxon>Onygenales</taxon>
        <taxon>Ajellomycetaceae</taxon>
        <taxon>Paracoccidioides</taxon>
    </lineage>
</organism>
<dbReference type="OrthoDB" id="4184427at2759"/>